<dbReference type="InterPro" id="IPR002469">
    <property type="entry name" value="Peptidase_S9B_N"/>
</dbReference>
<dbReference type="GO" id="GO:0006508">
    <property type="term" value="P:proteolysis"/>
    <property type="evidence" value="ECO:0007669"/>
    <property type="project" value="UniProtKB-KW"/>
</dbReference>
<keyword evidence="2" id="KW-0378">Hydrolase</keyword>
<evidence type="ECO:0000256" key="1">
    <source>
        <dbReference type="ARBA" id="ARBA00022670"/>
    </source>
</evidence>
<feature type="chain" id="PRO_5015544902" evidence="4">
    <location>
        <begin position="21"/>
        <end position="738"/>
    </location>
</feature>
<evidence type="ECO:0000313" key="8">
    <source>
        <dbReference type="Proteomes" id="UP000244174"/>
    </source>
</evidence>
<dbReference type="PROSITE" id="PS00708">
    <property type="entry name" value="PRO_ENDOPEP_SER"/>
    <property type="match status" value="1"/>
</dbReference>
<dbReference type="InterPro" id="IPR002471">
    <property type="entry name" value="Pept_S9_AS"/>
</dbReference>
<evidence type="ECO:0000256" key="4">
    <source>
        <dbReference type="SAM" id="SignalP"/>
    </source>
</evidence>
<evidence type="ECO:0000256" key="2">
    <source>
        <dbReference type="ARBA" id="ARBA00022801"/>
    </source>
</evidence>
<feature type="signal peptide" evidence="4">
    <location>
        <begin position="1"/>
        <end position="20"/>
    </location>
</feature>
<dbReference type="PANTHER" id="PTHR11731">
    <property type="entry name" value="PROTEASE FAMILY S9B,C DIPEPTIDYL-PEPTIDASE IV-RELATED"/>
    <property type="match status" value="1"/>
</dbReference>
<dbReference type="Gene3D" id="2.140.10.30">
    <property type="entry name" value="Dipeptidylpeptidase IV, N-terminal domain"/>
    <property type="match status" value="1"/>
</dbReference>
<keyword evidence="4" id="KW-0732">Signal</keyword>
<reference evidence="7 8" key="1">
    <citation type="submission" date="2018-04" db="EMBL/GenBank/DDBJ databases">
        <title>Genomic Encyclopedia of Archaeal and Bacterial Type Strains, Phase II (KMG-II): from individual species to whole genera.</title>
        <authorList>
            <person name="Goeker M."/>
        </authorList>
    </citation>
    <scope>NUCLEOTIDE SEQUENCE [LARGE SCALE GENOMIC DNA]</scope>
    <source>
        <strain evidence="7 8">DSM 23082</strain>
    </source>
</reference>
<feature type="domain" description="Peptidase S9 prolyl oligopeptidase catalytic" evidence="5">
    <location>
        <begin position="543"/>
        <end position="738"/>
    </location>
</feature>
<evidence type="ECO:0000256" key="3">
    <source>
        <dbReference type="ARBA" id="ARBA00023180"/>
    </source>
</evidence>
<dbReference type="SUPFAM" id="SSF53474">
    <property type="entry name" value="alpha/beta-Hydrolases"/>
    <property type="match status" value="1"/>
</dbReference>
<keyword evidence="8" id="KW-1185">Reference proteome</keyword>
<dbReference type="Proteomes" id="UP000244174">
    <property type="component" value="Unassembled WGS sequence"/>
</dbReference>
<dbReference type="SUPFAM" id="SSF82171">
    <property type="entry name" value="DPP6 N-terminal domain-like"/>
    <property type="match status" value="1"/>
</dbReference>
<dbReference type="OrthoDB" id="9812921at2"/>
<keyword evidence="3" id="KW-0325">Glycoprotein</keyword>
<dbReference type="GO" id="GO:0008239">
    <property type="term" value="F:dipeptidyl-peptidase activity"/>
    <property type="evidence" value="ECO:0007669"/>
    <property type="project" value="TreeGrafter"/>
</dbReference>
<evidence type="ECO:0000259" key="5">
    <source>
        <dbReference type="Pfam" id="PF00326"/>
    </source>
</evidence>
<dbReference type="Pfam" id="PF00930">
    <property type="entry name" value="DPPIV_N"/>
    <property type="match status" value="1"/>
</dbReference>
<gene>
    <name evidence="7" type="ORF">C8P64_3189</name>
</gene>
<evidence type="ECO:0000259" key="6">
    <source>
        <dbReference type="Pfam" id="PF00930"/>
    </source>
</evidence>
<dbReference type="InterPro" id="IPR001375">
    <property type="entry name" value="Peptidase_S9_cat"/>
</dbReference>
<proteinExistence type="predicted"/>
<keyword evidence="1" id="KW-0645">Protease</keyword>
<dbReference type="GO" id="GO:0004252">
    <property type="term" value="F:serine-type endopeptidase activity"/>
    <property type="evidence" value="ECO:0007669"/>
    <property type="project" value="InterPro"/>
</dbReference>
<sequence>MKFPTILVAFILAASSVLTAQKKEVSLEEIWSGTFREQRLQSLQSLKNGEEYVILNRDRQTGNTSIDVYSYKTGKKTRTIVNSADLAEIKAFDDFKFSEKEDKILLSTEVEPIFRRSSKEIFYVYDVKTKSLKKVSDHKIQEASFSPDATKVAYVFENNIYILDLKNGERTQVTKDGEMNRIINGVTDWVYEEEFSFVKAFEWNPTGEKLAYIKFDESRVPEFSMDMFGKDLYPSQHVFKYPKAGEANSEVSLHMYDVKSEESSEIDLGDKYDVASSSSEIEIGAKNDIYIPRIKWTADPMLLSVQVLNRAQNDLDLIFVDAEDNDTEVVLNETDDAYVDITDNLTFLKDNSFIWTSEKDGYNHIYHYDEDGELLDQVTSGDWEVTNYYGYDAKEDKIYYQSTENGSVNRDVYSIKPNGKNKKRLTDKTGMNSASFSADYTYFINSFTNVATPHVYTLHRAKDGKLVREILNNRELLDKVASYEFSPKELSTIEINGNDLNMWMIKPSDFDENKKYPLLMFQYSGPGSQSVSNSYYNTNDYWYQLLADKGYIVVCVDGRGTGFKGADFKKVTYKELGKYEVEDQISAAQKLGERNYIDADRIGIWGWSYGGYMSSNAILKGNDTFSMAIAVAPVTSWRFYDTVYTERYMGTPQENPSGYDDNSPLSHVEKLKGDYLIIHGGGDDNVHVQNTMRMVEELIQANKQFDWAIYPDKNHGIYGGNTRLHLYNLMTDFILEKL</sequence>
<accession>A0A2T6AD03</accession>
<dbReference type="RefSeq" id="WP_108173061.1">
    <property type="nucleotide sequence ID" value="NZ_QBKQ01000004.1"/>
</dbReference>
<dbReference type="Gene3D" id="3.40.50.1820">
    <property type="entry name" value="alpha/beta hydrolase"/>
    <property type="match status" value="1"/>
</dbReference>
<feature type="domain" description="Dipeptidylpeptidase IV N-terminal" evidence="6">
    <location>
        <begin position="98"/>
        <end position="453"/>
    </location>
</feature>
<protein>
    <submittedName>
        <fullName evidence="7">Dipeptidyl-peptidase-4</fullName>
    </submittedName>
</protein>
<dbReference type="FunFam" id="3.40.50.1820:FF:000003">
    <property type="entry name" value="Dipeptidyl peptidase 4"/>
    <property type="match status" value="1"/>
</dbReference>
<comment type="caution">
    <text evidence="7">The sequence shown here is derived from an EMBL/GenBank/DDBJ whole genome shotgun (WGS) entry which is preliminary data.</text>
</comment>
<dbReference type="Pfam" id="PF00326">
    <property type="entry name" value="Peptidase_S9"/>
    <property type="match status" value="1"/>
</dbReference>
<dbReference type="AlphaFoldDB" id="A0A2T6AD03"/>
<organism evidence="7 8">
    <name type="scientific">Christiangramia gaetbulicola</name>
    <dbReference type="NCBI Taxonomy" id="703340"/>
    <lineage>
        <taxon>Bacteria</taxon>
        <taxon>Pseudomonadati</taxon>
        <taxon>Bacteroidota</taxon>
        <taxon>Flavobacteriia</taxon>
        <taxon>Flavobacteriales</taxon>
        <taxon>Flavobacteriaceae</taxon>
        <taxon>Christiangramia</taxon>
    </lineage>
</organism>
<dbReference type="PANTHER" id="PTHR11731:SF193">
    <property type="entry name" value="DIPEPTIDYL PEPTIDASE 9"/>
    <property type="match status" value="1"/>
</dbReference>
<dbReference type="InterPro" id="IPR050278">
    <property type="entry name" value="Serine_Prot_S9B/DPPIV"/>
</dbReference>
<dbReference type="InterPro" id="IPR029058">
    <property type="entry name" value="AB_hydrolase_fold"/>
</dbReference>
<dbReference type="EMBL" id="QBKQ01000004">
    <property type="protein sequence ID" value="PTX41689.1"/>
    <property type="molecule type" value="Genomic_DNA"/>
</dbReference>
<evidence type="ECO:0000313" key="7">
    <source>
        <dbReference type="EMBL" id="PTX41689.1"/>
    </source>
</evidence>
<name>A0A2T6AD03_9FLAO</name>